<gene>
    <name evidence="3" type="ORF">AWC27_28650</name>
</gene>
<dbReference type="PROSITE" id="PS51257">
    <property type="entry name" value="PROKAR_LIPOPROTEIN"/>
    <property type="match status" value="1"/>
</dbReference>
<dbReference type="RefSeq" id="WP_169726787.1">
    <property type="nucleotide sequence ID" value="NZ_JACKRU010000896.1"/>
</dbReference>
<keyword evidence="1" id="KW-0732">Signal</keyword>
<name>A0A1X2EI38_MYCSZ</name>
<proteinExistence type="predicted"/>
<dbReference type="InterPro" id="IPR053421">
    <property type="entry name" value="Esterase_Immunogenic_RsiV"/>
</dbReference>
<dbReference type="InterPro" id="IPR037126">
    <property type="entry name" value="PdaC/RsiV-like_sf"/>
</dbReference>
<protein>
    <recommendedName>
        <fullName evidence="2">DUF3298 domain-containing protein</fullName>
    </recommendedName>
</protein>
<dbReference type="Proteomes" id="UP000193317">
    <property type="component" value="Unassembled WGS sequence"/>
</dbReference>
<dbReference type="EMBL" id="LQPW01000086">
    <property type="protein sequence ID" value="ORX02729.1"/>
    <property type="molecule type" value="Genomic_DNA"/>
</dbReference>
<evidence type="ECO:0000313" key="4">
    <source>
        <dbReference type="Proteomes" id="UP000193317"/>
    </source>
</evidence>
<accession>A0A1X2EI38</accession>
<dbReference type="Pfam" id="PF11738">
    <property type="entry name" value="DUF3298"/>
    <property type="match status" value="1"/>
</dbReference>
<dbReference type="Gene3D" id="3.90.640.20">
    <property type="entry name" value="Heat-shock cognate protein, ATPase"/>
    <property type="match status" value="1"/>
</dbReference>
<dbReference type="Gene3D" id="3.30.565.40">
    <property type="entry name" value="Fervidobacterium nodosum Rt17-B1 like"/>
    <property type="match status" value="1"/>
</dbReference>
<feature type="signal peptide" evidence="1">
    <location>
        <begin position="1"/>
        <end position="19"/>
    </location>
</feature>
<evidence type="ECO:0000313" key="3">
    <source>
        <dbReference type="EMBL" id="ORX02729.1"/>
    </source>
</evidence>
<organism evidence="3 4">
    <name type="scientific">Mycobacterium szulgai</name>
    <dbReference type="NCBI Taxonomy" id="1787"/>
    <lineage>
        <taxon>Bacteria</taxon>
        <taxon>Bacillati</taxon>
        <taxon>Actinomycetota</taxon>
        <taxon>Actinomycetes</taxon>
        <taxon>Mycobacteriales</taxon>
        <taxon>Mycobacteriaceae</taxon>
        <taxon>Mycobacterium</taxon>
    </lineage>
</organism>
<dbReference type="AlphaFoldDB" id="A0A1X2EI38"/>
<comment type="caution">
    <text evidence="3">The sequence shown here is derived from an EMBL/GenBank/DDBJ whole genome shotgun (WGS) entry which is preliminary data.</text>
</comment>
<dbReference type="NCBIfam" id="NF043047">
    <property type="entry name" value="EstaseRv3036c"/>
    <property type="match status" value="1"/>
</dbReference>
<evidence type="ECO:0000259" key="2">
    <source>
        <dbReference type="Pfam" id="PF11738"/>
    </source>
</evidence>
<sequence length="243" mass="26391">MKRIALMVVIATVAIAGVAACGTSKVTHRTPAVTTTTPAAQQQSACTHLNGTVGPDQTCHVRSVTPTYKIDISFPLDYPDLQPVIGFLDRGRAGFIDWVSKIGPQHKRGRPYQYVVTAKTFRSGTPDSGTQSLVLQIDNDTGLANEGHPNTTFAGFNFDLGKRSPITFEMLFRPGTQPLEVLNPIVERQLHAAPGDLTEQTYQNFALTDDAVIFFFAQNQVVSDNNGPHRVAVLRTELASLLA</sequence>
<reference evidence="3 4" key="1">
    <citation type="submission" date="2016-01" db="EMBL/GenBank/DDBJ databases">
        <title>The new phylogeny of the genus Mycobacterium.</title>
        <authorList>
            <person name="Tarcisio F."/>
            <person name="Conor M."/>
            <person name="Antonella G."/>
            <person name="Elisabetta G."/>
            <person name="Giulia F.S."/>
            <person name="Sara T."/>
            <person name="Anna F."/>
            <person name="Clotilde B."/>
            <person name="Roberto B."/>
            <person name="Veronica D.S."/>
            <person name="Fabio R."/>
            <person name="Monica P."/>
            <person name="Olivier J."/>
            <person name="Enrico T."/>
            <person name="Nicola S."/>
        </authorList>
    </citation>
    <scope>NUCLEOTIDE SEQUENCE [LARGE SCALE GENOMIC DNA]</scope>
    <source>
        <strain evidence="3 4">DSM 44166</strain>
    </source>
</reference>
<feature type="domain" description="DUF3298" evidence="2">
    <location>
        <begin position="171"/>
        <end position="231"/>
    </location>
</feature>
<dbReference type="InterPro" id="IPR021729">
    <property type="entry name" value="DUF3298"/>
</dbReference>
<evidence type="ECO:0000256" key="1">
    <source>
        <dbReference type="SAM" id="SignalP"/>
    </source>
</evidence>
<keyword evidence="4" id="KW-1185">Reference proteome</keyword>
<feature type="chain" id="PRO_5038916693" description="DUF3298 domain-containing protein" evidence="1">
    <location>
        <begin position="20"/>
        <end position="243"/>
    </location>
</feature>